<organism evidence="2 3">
    <name type="scientific">Candidatus Roizmanbacteria bacterium CG22_combo_CG10-13_8_21_14_all_38_20</name>
    <dbReference type="NCBI Taxonomy" id="1974862"/>
    <lineage>
        <taxon>Bacteria</taxon>
        <taxon>Candidatus Roizmaniibacteriota</taxon>
    </lineage>
</organism>
<dbReference type="Proteomes" id="UP000231246">
    <property type="component" value="Unassembled WGS sequence"/>
</dbReference>
<dbReference type="AlphaFoldDB" id="A0A2H0BYN4"/>
<dbReference type="CDD" id="cd02440">
    <property type="entry name" value="AdoMet_MTases"/>
    <property type="match status" value="1"/>
</dbReference>
<dbReference type="Gene3D" id="3.40.50.150">
    <property type="entry name" value="Vaccinia Virus protein VP39"/>
    <property type="match status" value="1"/>
</dbReference>
<comment type="caution">
    <text evidence="2">The sequence shown here is derived from an EMBL/GenBank/DDBJ whole genome shotgun (WGS) entry which is preliminary data.</text>
</comment>
<evidence type="ECO:0000313" key="3">
    <source>
        <dbReference type="Proteomes" id="UP000231246"/>
    </source>
</evidence>
<dbReference type="Pfam" id="PF08242">
    <property type="entry name" value="Methyltransf_12"/>
    <property type="match status" value="1"/>
</dbReference>
<name>A0A2H0BYN4_9BACT</name>
<feature type="domain" description="Methyltransferase type 12" evidence="1">
    <location>
        <begin position="26"/>
        <end position="122"/>
    </location>
</feature>
<dbReference type="InterPro" id="IPR013217">
    <property type="entry name" value="Methyltransf_12"/>
</dbReference>
<accession>A0A2H0BYN4</accession>
<protein>
    <recommendedName>
        <fullName evidence="1">Methyltransferase type 12 domain-containing protein</fullName>
    </recommendedName>
</protein>
<gene>
    <name evidence="2" type="ORF">COW99_00845</name>
</gene>
<sequence length="244" mass="27911">MVDFKTIFLEQFEGAIKDGSIKSICDLGSGESKNFISILEKYPELTYVGIEPSRIHADRARSHLSKFKNVSIYNSDGYSCPNGAEALWGNFDLVISLSVLEHVKQIEKFLSNSVSAVKSGGQVVHRWDLGHALYPSSLKEVFQVWLGDNWPSVLPESKFVSGLKPSRVQEILEKNGMKIEVITYHQMPDHKKFVKEFNLNGLENETLVREIVDWEFEASKYIENWEEDKKLRLFPAVALWSRKI</sequence>
<dbReference type="EMBL" id="PCTA01000005">
    <property type="protein sequence ID" value="PIP62048.1"/>
    <property type="molecule type" value="Genomic_DNA"/>
</dbReference>
<reference evidence="2 3" key="1">
    <citation type="submission" date="2017-09" db="EMBL/GenBank/DDBJ databases">
        <title>Depth-based differentiation of microbial function through sediment-hosted aquifers and enrichment of novel symbionts in the deep terrestrial subsurface.</title>
        <authorList>
            <person name="Probst A.J."/>
            <person name="Ladd B."/>
            <person name="Jarett J.K."/>
            <person name="Geller-Mcgrath D.E."/>
            <person name="Sieber C.M."/>
            <person name="Emerson J.B."/>
            <person name="Anantharaman K."/>
            <person name="Thomas B.C."/>
            <person name="Malmstrom R."/>
            <person name="Stieglmeier M."/>
            <person name="Klingl A."/>
            <person name="Woyke T."/>
            <person name="Ryan C.M."/>
            <person name="Banfield J.F."/>
        </authorList>
    </citation>
    <scope>NUCLEOTIDE SEQUENCE [LARGE SCALE GENOMIC DNA]</scope>
    <source>
        <strain evidence="2">CG22_combo_CG10-13_8_21_14_all_38_20</strain>
    </source>
</reference>
<dbReference type="SUPFAM" id="SSF53335">
    <property type="entry name" value="S-adenosyl-L-methionine-dependent methyltransferases"/>
    <property type="match status" value="1"/>
</dbReference>
<evidence type="ECO:0000313" key="2">
    <source>
        <dbReference type="EMBL" id="PIP62048.1"/>
    </source>
</evidence>
<dbReference type="InterPro" id="IPR029063">
    <property type="entry name" value="SAM-dependent_MTases_sf"/>
</dbReference>
<proteinExistence type="predicted"/>
<evidence type="ECO:0000259" key="1">
    <source>
        <dbReference type="Pfam" id="PF08242"/>
    </source>
</evidence>